<keyword evidence="2" id="KW-0805">Transcription regulation</keyword>
<dbReference type="InterPro" id="IPR036388">
    <property type="entry name" value="WH-like_DNA-bd_sf"/>
</dbReference>
<dbReference type="Proteomes" id="UP000542125">
    <property type="component" value="Unassembled WGS sequence"/>
</dbReference>
<keyword evidence="4" id="KW-0804">Transcription</keyword>
<dbReference type="EMBL" id="JACBYR010000001">
    <property type="protein sequence ID" value="NYE81869.1"/>
    <property type="molecule type" value="Genomic_DNA"/>
</dbReference>
<dbReference type="Gene3D" id="3.40.190.10">
    <property type="entry name" value="Periplasmic binding protein-like II"/>
    <property type="match status" value="2"/>
</dbReference>
<proteinExistence type="inferred from homology"/>
<dbReference type="AlphaFoldDB" id="A0A7Y9LJD8"/>
<feature type="domain" description="HTH lysR-type" evidence="5">
    <location>
        <begin position="1"/>
        <end position="59"/>
    </location>
</feature>
<reference evidence="6 7" key="1">
    <citation type="submission" date="2020-07" db="EMBL/GenBank/DDBJ databases">
        <title>Genomic Encyclopedia of Type Strains, Phase IV (KMG-V): Genome sequencing to study the core and pangenomes of soil and plant-associated prokaryotes.</title>
        <authorList>
            <person name="Whitman W."/>
        </authorList>
    </citation>
    <scope>NUCLEOTIDE SEQUENCE [LARGE SCALE GENOMIC DNA]</scope>
    <source>
        <strain evidence="6 7">SAS40</strain>
    </source>
</reference>
<dbReference type="Pfam" id="PF00126">
    <property type="entry name" value="HTH_1"/>
    <property type="match status" value="1"/>
</dbReference>
<evidence type="ECO:0000256" key="4">
    <source>
        <dbReference type="ARBA" id="ARBA00023163"/>
    </source>
</evidence>
<dbReference type="SUPFAM" id="SSF46785">
    <property type="entry name" value="Winged helix' DNA-binding domain"/>
    <property type="match status" value="1"/>
</dbReference>
<dbReference type="InterPro" id="IPR000847">
    <property type="entry name" value="LysR_HTH_N"/>
</dbReference>
<dbReference type="PROSITE" id="PS50931">
    <property type="entry name" value="HTH_LYSR"/>
    <property type="match status" value="1"/>
</dbReference>
<dbReference type="GO" id="GO:0003700">
    <property type="term" value="F:DNA-binding transcription factor activity"/>
    <property type="evidence" value="ECO:0007669"/>
    <property type="project" value="InterPro"/>
</dbReference>
<evidence type="ECO:0000313" key="6">
    <source>
        <dbReference type="EMBL" id="NYE81869.1"/>
    </source>
</evidence>
<evidence type="ECO:0000256" key="3">
    <source>
        <dbReference type="ARBA" id="ARBA00023125"/>
    </source>
</evidence>
<sequence>MKDLNLLYVFEALWRDRSVTIAAESLDVTQGAVSSALKRMRDEYGDKLFMLAGRRMEPTAMATSIAPSLLEALNAIRKTTGVQTSFDAAESTRSFTIRTRDVGEVVVLPNLFARMEGIAPRVKINVMFAPIEETVHGLSTGRMDVALGYLPALERNIHKKVLFKQRYLCVMRNDHPLAHAELTLKRFLSQQHLLVEYAGSGHVLLERALIEAGAKDRIRVRMPQYLAAPHLVLRSDLIWTCPESLVAELRKHFPLAVKPLPLPMGNFDVALYWHDRFHKDPANQWFRQQLIDCVHDIQVGPLTTPRASA</sequence>
<comment type="similarity">
    <text evidence="1">Belongs to the LysR transcriptional regulatory family.</text>
</comment>
<dbReference type="InterPro" id="IPR036390">
    <property type="entry name" value="WH_DNA-bd_sf"/>
</dbReference>
<dbReference type="PANTHER" id="PTHR30118">
    <property type="entry name" value="HTH-TYPE TRANSCRIPTIONAL REGULATOR LEUO-RELATED"/>
    <property type="match status" value="1"/>
</dbReference>
<dbReference type="Gene3D" id="1.10.10.10">
    <property type="entry name" value="Winged helix-like DNA-binding domain superfamily/Winged helix DNA-binding domain"/>
    <property type="match status" value="1"/>
</dbReference>
<dbReference type="InterPro" id="IPR050389">
    <property type="entry name" value="LysR-type_TF"/>
</dbReference>
<keyword evidence="7" id="KW-1185">Reference proteome</keyword>
<gene>
    <name evidence="6" type="ORF">FHW18_001140</name>
</gene>
<dbReference type="Pfam" id="PF03466">
    <property type="entry name" value="LysR_substrate"/>
    <property type="match status" value="1"/>
</dbReference>
<name>A0A7Y9LJD8_9BURK</name>
<accession>A0A7Y9LJD8</accession>
<protein>
    <submittedName>
        <fullName evidence="6">DNA-binding transcriptional LysR family regulator</fullName>
    </submittedName>
</protein>
<dbReference type="CDD" id="cd08459">
    <property type="entry name" value="PBP2_DntR_NahR_LinR_like"/>
    <property type="match status" value="1"/>
</dbReference>
<organism evidence="6 7">
    <name type="scientific">Pigmentiphaga litoralis</name>
    <dbReference type="NCBI Taxonomy" id="516702"/>
    <lineage>
        <taxon>Bacteria</taxon>
        <taxon>Pseudomonadati</taxon>
        <taxon>Pseudomonadota</taxon>
        <taxon>Betaproteobacteria</taxon>
        <taxon>Burkholderiales</taxon>
        <taxon>Alcaligenaceae</taxon>
        <taxon>Pigmentiphaga</taxon>
    </lineage>
</organism>
<keyword evidence="3 6" id="KW-0238">DNA-binding</keyword>
<comment type="caution">
    <text evidence="6">The sequence shown here is derived from an EMBL/GenBank/DDBJ whole genome shotgun (WGS) entry which is preliminary data.</text>
</comment>
<evidence type="ECO:0000313" key="7">
    <source>
        <dbReference type="Proteomes" id="UP000542125"/>
    </source>
</evidence>
<dbReference type="GO" id="GO:0003677">
    <property type="term" value="F:DNA binding"/>
    <property type="evidence" value="ECO:0007669"/>
    <property type="project" value="UniProtKB-KW"/>
</dbReference>
<dbReference type="RefSeq" id="WP_179584217.1">
    <property type="nucleotide sequence ID" value="NZ_JACBYR010000001.1"/>
</dbReference>
<evidence type="ECO:0000256" key="2">
    <source>
        <dbReference type="ARBA" id="ARBA00023015"/>
    </source>
</evidence>
<evidence type="ECO:0000256" key="1">
    <source>
        <dbReference type="ARBA" id="ARBA00009437"/>
    </source>
</evidence>
<dbReference type="SUPFAM" id="SSF53850">
    <property type="entry name" value="Periplasmic binding protein-like II"/>
    <property type="match status" value="1"/>
</dbReference>
<evidence type="ECO:0000259" key="5">
    <source>
        <dbReference type="PROSITE" id="PS50931"/>
    </source>
</evidence>
<dbReference type="PANTHER" id="PTHR30118:SF15">
    <property type="entry name" value="TRANSCRIPTIONAL REGULATORY PROTEIN"/>
    <property type="match status" value="1"/>
</dbReference>
<dbReference type="InterPro" id="IPR005119">
    <property type="entry name" value="LysR_subst-bd"/>
</dbReference>